<dbReference type="EMBL" id="JAUUTY010000003">
    <property type="protein sequence ID" value="KAK1669760.1"/>
    <property type="molecule type" value="Genomic_DNA"/>
</dbReference>
<sequence length="192" mass="21036">MASCQTRKRERGETLEAADGDVVARKTFGEAVWILVGAPAVSDSEVAFFSDDESDEDDWEEDDVLPEEGPEVIDPPATNNGVEGCGEQVGRRAVDMSRDEDEYVDIEGMSDSKVVFFSDDESDEDDWEEDDVLPEEGPEVVDPPPTNGVERCGCGEHVGGRAVDMSTDEDEYVDILGMSDSEEHDYDGEVVD</sequence>
<feature type="region of interest" description="Disordered" evidence="1">
    <location>
        <begin position="46"/>
        <end position="97"/>
    </location>
</feature>
<proteinExistence type="predicted"/>
<dbReference type="Proteomes" id="UP001231189">
    <property type="component" value="Unassembled WGS sequence"/>
</dbReference>
<feature type="compositionally biased region" description="Acidic residues" evidence="1">
    <location>
        <begin position="118"/>
        <end position="139"/>
    </location>
</feature>
<feature type="region of interest" description="Disordered" evidence="1">
    <location>
        <begin position="111"/>
        <end position="150"/>
    </location>
</feature>
<accession>A0AAD8WRZ5</accession>
<keyword evidence="3" id="KW-1185">Reference proteome</keyword>
<name>A0AAD8WRZ5_LOLMU</name>
<comment type="caution">
    <text evidence="2">The sequence shown here is derived from an EMBL/GenBank/DDBJ whole genome shotgun (WGS) entry which is preliminary data.</text>
</comment>
<evidence type="ECO:0000256" key="1">
    <source>
        <dbReference type="SAM" id="MobiDB-lite"/>
    </source>
</evidence>
<organism evidence="2 3">
    <name type="scientific">Lolium multiflorum</name>
    <name type="common">Italian ryegrass</name>
    <name type="synonym">Lolium perenne subsp. multiflorum</name>
    <dbReference type="NCBI Taxonomy" id="4521"/>
    <lineage>
        <taxon>Eukaryota</taxon>
        <taxon>Viridiplantae</taxon>
        <taxon>Streptophyta</taxon>
        <taxon>Embryophyta</taxon>
        <taxon>Tracheophyta</taxon>
        <taxon>Spermatophyta</taxon>
        <taxon>Magnoliopsida</taxon>
        <taxon>Liliopsida</taxon>
        <taxon>Poales</taxon>
        <taxon>Poaceae</taxon>
        <taxon>BOP clade</taxon>
        <taxon>Pooideae</taxon>
        <taxon>Poodae</taxon>
        <taxon>Poeae</taxon>
        <taxon>Poeae Chloroplast Group 2 (Poeae type)</taxon>
        <taxon>Loliodinae</taxon>
        <taxon>Loliinae</taxon>
        <taxon>Lolium</taxon>
    </lineage>
</organism>
<reference evidence="2" key="1">
    <citation type="submission" date="2023-07" db="EMBL/GenBank/DDBJ databases">
        <title>A chromosome-level genome assembly of Lolium multiflorum.</title>
        <authorList>
            <person name="Chen Y."/>
            <person name="Copetti D."/>
            <person name="Kolliker R."/>
            <person name="Studer B."/>
        </authorList>
    </citation>
    <scope>NUCLEOTIDE SEQUENCE</scope>
    <source>
        <strain evidence="2">02402/16</strain>
        <tissue evidence="2">Leaf</tissue>
    </source>
</reference>
<protein>
    <submittedName>
        <fullName evidence="2">Uncharacterized protein</fullName>
    </submittedName>
</protein>
<evidence type="ECO:0000313" key="3">
    <source>
        <dbReference type="Proteomes" id="UP001231189"/>
    </source>
</evidence>
<dbReference type="AlphaFoldDB" id="A0AAD8WRZ5"/>
<gene>
    <name evidence="2" type="ORF">QYE76_057919</name>
</gene>
<evidence type="ECO:0000313" key="2">
    <source>
        <dbReference type="EMBL" id="KAK1669760.1"/>
    </source>
</evidence>
<feature type="compositionally biased region" description="Acidic residues" evidence="1">
    <location>
        <begin position="50"/>
        <end position="71"/>
    </location>
</feature>